<sequence length="245" mass="28689">MTSTPPKISLIDLCVDGPIADLLKTKDGYLQIDNALLRSLCDEIMSYHSTFNWNAYNTVRSGNLEPEDVPGYQKLRKMPPHPRPFASWLEFSVQHYGGLSNLEREPKDYYIPYFVEHMYRPDNVDNINNDRIIFETKGEIKTLEEARKYVSVAKQYTVHFVFVFQCKDIICQWTKERNDGSRMTMEEWCTKEGFDFCYAGQEEAYRNSDRYKLLVKTVGKGCKDFKTELAEKRARAEARRKSKAR</sequence>
<proteinExistence type="predicted"/>
<dbReference type="InterPro" id="IPR011335">
    <property type="entry name" value="Restrct_endonuc-II-like"/>
</dbReference>
<dbReference type="Proteomes" id="UP001158076">
    <property type="component" value="Unassembled WGS sequence"/>
</dbReference>
<name>A0AA42KN39_STUST</name>
<organism evidence="1 2">
    <name type="scientific">Stutzerimonas stutzeri</name>
    <name type="common">Pseudomonas stutzeri</name>
    <dbReference type="NCBI Taxonomy" id="316"/>
    <lineage>
        <taxon>Bacteria</taxon>
        <taxon>Pseudomonadati</taxon>
        <taxon>Pseudomonadota</taxon>
        <taxon>Gammaproteobacteria</taxon>
        <taxon>Pseudomonadales</taxon>
        <taxon>Pseudomonadaceae</taxon>
        <taxon>Stutzerimonas</taxon>
    </lineage>
</organism>
<evidence type="ECO:0000313" key="1">
    <source>
        <dbReference type="EMBL" id="MDH0145181.1"/>
    </source>
</evidence>
<accession>A0AA42KN39</accession>
<dbReference type="AlphaFoldDB" id="A0AA42KN39"/>
<gene>
    <name evidence="1" type="ORF">N7335_02110</name>
</gene>
<comment type="caution">
    <text evidence="1">The sequence shown here is derived from an EMBL/GenBank/DDBJ whole genome shotgun (WGS) entry which is preliminary data.</text>
</comment>
<dbReference type="RefSeq" id="WP_279647958.1">
    <property type="nucleotide sequence ID" value="NZ_JAODZE010000001.1"/>
</dbReference>
<dbReference type="Gene3D" id="3.40.91.30">
    <property type="match status" value="1"/>
</dbReference>
<dbReference type="EMBL" id="JAODZE010000001">
    <property type="protein sequence ID" value="MDH0145181.1"/>
    <property type="molecule type" value="Genomic_DNA"/>
</dbReference>
<dbReference type="SUPFAM" id="SSF52980">
    <property type="entry name" value="Restriction endonuclease-like"/>
    <property type="match status" value="1"/>
</dbReference>
<reference evidence="1" key="1">
    <citation type="submission" date="2022-09" db="EMBL/GenBank/DDBJ databases">
        <title>Intensive care unit water sources are persistently colonized with multi-drug resistant bacteria and are the site of extensive horizontal gene transfer of antibiotic resistance genes.</title>
        <authorList>
            <person name="Diorio-Toth L."/>
        </authorList>
    </citation>
    <scope>NUCLEOTIDE SEQUENCE</scope>
    <source>
        <strain evidence="1">GD04147</strain>
    </source>
</reference>
<evidence type="ECO:0000313" key="2">
    <source>
        <dbReference type="Proteomes" id="UP001158076"/>
    </source>
</evidence>
<protein>
    <submittedName>
        <fullName evidence="1">Uncharacterized protein</fullName>
    </submittedName>
</protein>